<dbReference type="EMBL" id="FWZU01000002">
    <property type="protein sequence ID" value="SMF01646.1"/>
    <property type="molecule type" value="Genomic_DNA"/>
</dbReference>
<keyword evidence="2" id="KW-1185">Reference proteome</keyword>
<evidence type="ECO:0000313" key="1">
    <source>
        <dbReference type="EMBL" id="SMF01646.1"/>
    </source>
</evidence>
<accession>A0A1X7CRG2</accession>
<reference evidence="2" key="1">
    <citation type="submission" date="2017-04" db="EMBL/GenBank/DDBJ databases">
        <authorList>
            <person name="Varghese N."/>
            <person name="Submissions S."/>
        </authorList>
    </citation>
    <scope>NUCLEOTIDE SEQUENCE [LARGE SCALE GENOMIC DNA]</scope>
    <source>
        <strain evidence="2">K3S</strain>
    </source>
</reference>
<dbReference type="RefSeq" id="WP_085099656.1">
    <property type="nucleotide sequence ID" value="NZ_FWZU01000002.1"/>
</dbReference>
<organism evidence="1 2">
    <name type="scientific">Desulfovibrio gilichinskyi</name>
    <dbReference type="NCBI Taxonomy" id="1519643"/>
    <lineage>
        <taxon>Bacteria</taxon>
        <taxon>Pseudomonadati</taxon>
        <taxon>Thermodesulfobacteriota</taxon>
        <taxon>Desulfovibrionia</taxon>
        <taxon>Desulfovibrionales</taxon>
        <taxon>Desulfovibrionaceae</taxon>
        <taxon>Desulfovibrio</taxon>
    </lineage>
</organism>
<name>A0A1X7CRG2_9BACT</name>
<protein>
    <submittedName>
        <fullName evidence="1">Uncharacterized protein</fullName>
    </submittedName>
</protein>
<dbReference type="OrthoDB" id="5396767at2"/>
<dbReference type="STRING" id="1519643.SAMN06295933_1147"/>
<proteinExistence type="predicted"/>
<dbReference type="Proteomes" id="UP000192906">
    <property type="component" value="Unassembled WGS sequence"/>
</dbReference>
<sequence length="172" mass="18102">MYENLKSVTVAAGTIGIVMLLQKGVGVRGIAGMSIREFLLAGTGFLPEYIESRIRTVFLNNCPADNIDIVKVKDGDILSLSGALPGVAGMAMGRDTPISPFRSEISAKNTEDVGEGEILLKVKLFNLIAKEVGASLLEQGVIVDANLVLQTFGENAPDGITADTGNVLLIVN</sequence>
<evidence type="ECO:0000313" key="2">
    <source>
        <dbReference type="Proteomes" id="UP000192906"/>
    </source>
</evidence>
<dbReference type="AlphaFoldDB" id="A0A1X7CRG2"/>
<gene>
    <name evidence="1" type="ORF">SAMN06295933_1147</name>
</gene>